<evidence type="ECO:0000256" key="2">
    <source>
        <dbReference type="ARBA" id="ARBA00023306"/>
    </source>
</evidence>
<dbReference type="InParanoid" id="A0A6I8S996"/>
<dbReference type="Ensembl" id="ENSXETT00000090383">
    <property type="protein sequence ID" value="ENSXETP00000093455"/>
    <property type="gene ID" value="ENSXETG00000040572"/>
</dbReference>
<dbReference type="GeneTree" id="ENSGT00940000154524"/>
<dbReference type="InterPro" id="IPR020984">
    <property type="entry name" value="Speedy"/>
</dbReference>
<feature type="region of interest" description="Disordered" evidence="3">
    <location>
        <begin position="163"/>
        <end position="183"/>
    </location>
</feature>
<evidence type="ECO:0000256" key="1">
    <source>
        <dbReference type="ARBA" id="ARBA00010932"/>
    </source>
</evidence>
<sequence length="247" mass="28590">MTETKDKLINSKFDEMLEENNPHVEEAEAEAYFQLLSDKKIMSFLQKDRFYKIADKYLLAIVLIYFKRAGLKIDEFTRQNFVVSLYLAHEIEEDTDIPKMAMLAWVLGKNLKEKRRNFIRKWDRFLQQMDYRAIVSKSECDELMAQHNPSHWAWLRDRSEHHESTDGSSEIPKEDKITSSPSSQCAASVKGVELNSQERILLVRIARAWGGLLENKCTCGRVVVVGKLTFGRKQDRFEGIVAPGQAV</sequence>
<feature type="compositionally biased region" description="Basic and acidic residues" evidence="3">
    <location>
        <begin position="163"/>
        <end position="177"/>
    </location>
</feature>
<dbReference type="AlphaFoldDB" id="A0A6I8S996"/>
<name>A0A6I8S996_XENTR</name>
<dbReference type="GO" id="GO:0019901">
    <property type="term" value="F:protein kinase binding"/>
    <property type="evidence" value="ECO:0007669"/>
    <property type="project" value="InterPro"/>
</dbReference>
<dbReference type="FunCoup" id="A0A6I8S996">
    <property type="interactions" value="151"/>
</dbReference>
<evidence type="ECO:0000313" key="4">
    <source>
        <dbReference type="Ensembl" id="ENSXETP00000093455"/>
    </source>
</evidence>
<organism evidence="4">
    <name type="scientific">Xenopus tropicalis</name>
    <name type="common">Western clawed frog</name>
    <name type="synonym">Silurana tropicalis</name>
    <dbReference type="NCBI Taxonomy" id="8364"/>
    <lineage>
        <taxon>Eukaryota</taxon>
        <taxon>Metazoa</taxon>
        <taxon>Chordata</taxon>
        <taxon>Craniata</taxon>
        <taxon>Vertebrata</taxon>
        <taxon>Euteleostomi</taxon>
        <taxon>Amphibia</taxon>
        <taxon>Batrachia</taxon>
        <taxon>Anura</taxon>
        <taxon>Pipoidea</taxon>
        <taxon>Pipidae</taxon>
        <taxon>Xenopodinae</taxon>
        <taxon>Xenopus</taxon>
        <taxon>Silurana</taxon>
    </lineage>
</organism>
<keyword evidence="2" id="KW-0131">Cell cycle</keyword>
<accession>A0A6I8S996</accession>
<proteinExistence type="inferred from homology"/>
<dbReference type="InterPro" id="IPR052316">
    <property type="entry name" value="Speedy-Ringo_regulator"/>
</dbReference>
<dbReference type="PANTHER" id="PTHR31545:SF2">
    <property type="entry name" value="SPEEDY PROTEIN C"/>
    <property type="match status" value="1"/>
</dbReference>
<comment type="similarity">
    <text evidence="1">Belongs to the Speedy/Ringo family.</text>
</comment>
<evidence type="ECO:0000256" key="3">
    <source>
        <dbReference type="SAM" id="MobiDB-lite"/>
    </source>
</evidence>
<reference evidence="4" key="1">
    <citation type="journal article" date="2010" name="Science">
        <title>The genome of the Western clawed frog Xenopus tropicalis.</title>
        <authorList>
            <person name="Hellsten U."/>
            <person name="Harland R.M."/>
            <person name="Gilchrist M.J."/>
            <person name="Hendrix D."/>
            <person name="Jurka J."/>
            <person name="Kapitonov V."/>
            <person name="Ovcharenko I."/>
            <person name="Putnam N.H."/>
            <person name="Shu S."/>
            <person name="Taher L."/>
            <person name="Blitz I.L."/>
            <person name="Blumberg B."/>
            <person name="Dichmann D.S."/>
            <person name="Dubchak I."/>
            <person name="Amaya E."/>
            <person name="Detter J.C."/>
            <person name="Fletcher R."/>
            <person name="Gerhard D.S."/>
            <person name="Goodstein D."/>
            <person name="Graves T."/>
            <person name="Grigoriev I.V."/>
            <person name="Grimwood J."/>
            <person name="Kawashima T."/>
            <person name="Lindquist E."/>
            <person name="Lucas S.M."/>
            <person name="Mead P.E."/>
            <person name="Mitros T."/>
            <person name="Ogino H."/>
            <person name="Ohta Y."/>
            <person name="Poliakov A.V."/>
            <person name="Pollet N."/>
            <person name="Robert J."/>
            <person name="Salamov A."/>
            <person name="Sater A.K."/>
            <person name="Schmutz J."/>
            <person name="Terry A."/>
            <person name="Vize P.D."/>
            <person name="Warren W.C."/>
            <person name="Wells D."/>
            <person name="Wills A."/>
            <person name="Wilson R.K."/>
            <person name="Zimmerman L.B."/>
            <person name="Zorn A.M."/>
            <person name="Grainger R."/>
            <person name="Grammer T."/>
            <person name="Khokha M.K."/>
            <person name="Richardson P.M."/>
            <person name="Rokhsar D.S."/>
        </authorList>
    </citation>
    <scope>NUCLEOTIDE SEQUENCE [LARGE SCALE GENOMIC DNA]</scope>
    <source>
        <strain evidence="4">Nigerian</strain>
    </source>
</reference>
<dbReference type="Pfam" id="PF11357">
    <property type="entry name" value="Spy1"/>
    <property type="match status" value="1"/>
</dbReference>
<protein>
    <submittedName>
        <fullName evidence="4">Uncharacterized protein</fullName>
    </submittedName>
</protein>
<reference evidence="4" key="2">
    <citation type="submission" date="2020-05" db="UniProtKB">
        <authorList>
            <consortium name="Ensembl"/>
        </authorList>
    </citation>
    <scope>IDENTIFICATION</scope>
</reference>
<dbReference type="PANTHER" id="PTHR31545">
    <property type="entry name" value="SEEDY PROTEIN A/C FAMILY MEMBER"/>
    <property type="match status" value="1"/>
</dbReference>
<dbReference type="Bgee" id="ENSXETG00000040572">
    <property type="expression patterns" value="Expressed in testis"/>
</dbReference>